<dbReference type="Gene3D" id="3.80.10.10">
    <property type="entry name" value="Ribonuclease Inhibitor"/>
    <property type="match status" value="2"/>
</dbReference>
<dbReference type="EMBL" id="JACGCM010002361">
    <property type="protein sequence ID" value="KAF6140529.1"/>
    <property type="molecule type" value="Genomic_DNA"/>
</dbReference>
<keyword evidence="2" id="KW-1185">Reference proteome</keyword>
<sequence>MNFQFLELLVSGSPTEIRVKDCSWLTEEQLYKALVKCDTTKLTVLQLDICGRCMHDRILSGTLAKSPNCLPALSAISLRGASHFLHAGFKSLVASAPGLNSINLGHCSLLTTTDILILADNLGKVLKELYIDDCHNIDVMSILKVLNNLQHLEVLSVAGIPSVCNDFVCRLVAARGPNLKELYLADCERLTDVSVKAIAASCSELRVLDLVNLTKLTDSSVRYLSNGCRFLQKFRLRCNIF</sequence>
<dbReference type="SUPFAM" id="SSF52047">
    <property type="entry name" value="RNI-like"/>
    <property type="match status" value="1"/>
</dbReference>
<protein>
    <submittedName>
        <fullName evidence="1">Uncharacterized protein</fullName>
    </submittedName>
</protein>
<dbReference type="AlphaFoldDB" id="A0A7J7LD99"/>
<proteinExistence type="predicted"/>
<reference evidence="1 2" key="1">
    <citation type="journal article" date="2020" name="IScience">
        <title>Genome Sequencing of the Endangered Kingdonia uniflora (Circaeasteraceae, Ranunculales) Reveals Potential Mechanisms of Evolutionary Specialization.</title>
        <authorList>
            <person name="Sun Y."/>
            <person name="Deng T."/>
            <person name="Zhang A."/>
            <person name="Moore M.J."/>
            <person name="Landis J.B."/>
            <person name="Lin N."/>
            <person name="Zhang H."/>
            <person name="Zhang X."/>
            <person name="Huang J."/>
            <person name="Zhang X."/>
            <person name="Sun H."/>
            <person name="Wang H."/>
        </authorList>
    </citation>
    <scope>NUCLEOTIDE SEQUENCE [LARGE SCALE GENOMIC DNA]</scope>
    <source>
        <strain evidence="1">TB1705</strain>
        <tissue evidence="1">Leaf</tissue>
    </source>
</reference>
<dbReference type="InterPro" id="IPR006553">
    <property type="entry name" value="Leu-rich_rpt_Cys-con_subtyp"/>
</dbReference>
<dbReference type="PANTHER" id="PTHR13318:SF95">
    <property type="entry name" value="F-BOX PROTEIN YLR352W"/>
    <property type="match status" value="1"/>
</dbReference>
<dbReference type="InterPro" id="IPR032675">
    <property type="entry name" value="LRR_dom_sf"/>
</dbReference>
<comment type="caution">
    <text evidence="1">The sequence shown here is derived from an EMBL/GenBank/DDBJ whole genome shotgun (WGS) entry which is preliminary data.</text>
</comment>
<evidence type="ECO:0000313" key="2">
    <source>
        <dbReference type="Proteomes" id="UP000541444"/>
    </source>
</evidence>
<dbReference type="OrthoDB" id="10257471at2759"/>
<dbReference type="GO" id="GO:0019005">
    <property type="term" value="C:SCF ubiquitin ligase complex"/>
    <property type="evidence" value="ECO:0007669"/>
    <property type="project" value="TreeGrafter"/>
</dbReference>
<organism evidence="1 2">
    <name type="scientific">Kingdonia uniflora</name>
    <dbReference type="NCBI Taxonomy" id="39325"/>
    <lineage>
        <taxon>Eukaryota</taxon>
        <taxon>Viridiplantae</taxon>
        <taxon>Streptophyta</taxon>
        <taxon>Embryophyta</taxon>
        <taxon>Tracheophyta</taxon>
        <taxon>Spermatophyta</taxon>
        <taxon>Magnoliopsida</taxon>
        <taxon>Ranunculales</taxon>
        <taxon>Circaeasteraceae</taxon>
        <taxon>Kingdonia</taxon>
    </lineage>
</organism>
<dbReference type="Proteomes" id="UP000541444">
    <property type="component" value="Unassembled WGS sequence"/>
</dbReference>
<accession>A0A7J7LD99</accession>
<dbReference type="GO" id="GO:0031146">
    <property type="term" value="P:SCF-dependent proteasomal ubiquitin-dependent protein catabolic process"/>
    <property type="evidence" value="ECO:0007669"/>
    <property type="project" value="TreeGrafter"/>
</dbReference>
<gene>
    <name evidence="1" type="ORF">GIB67_035556</name>
</gene>
<dbReference type="PANTHER" id="PTHR13318">
    <property type="entry name" value="PARTNER OF PAIRED, ISOFORM B-RELATED"/>
    <property type="match status" value="1"/>
</dbReference>
<feature type="non-terminal residue" evidence="1">
    <location>
        <position position="1"/>
    </location>
</feature>
<evidence type="ECO:0000313" key="1">
    <source>
        <dbReference type="EMBL" id="KAF6140529.1"/>
    </source>
</evidence>
<name>A0A7J7LD99_9MAGN</name>
<dbReference type="SMART" id="SM00367">
    <property type="entry name" value="LRR_CC"/>
    <property type="match status" value="4"/>
</dbReference>